<protein>
    <recommendedName>
        <fullName evidence="2">diguanylate cyclase</fullName>
        <ecNumber evidence="2">2.7.7.65</ecNumber>
    </recommendedName>
</protein>
<dbReference type="Gene3D" id="3.30.70.270">
    <property type="match status" value="1"/>
</dbReference>
<evidence type="ECO:0000256" key="2">
    <source>
        <dbReference type="ARBA" id="ARBA00012528"/>
    </source>
</evidence>
<dbReference type="PANTHER" id="PTHR45138">
    <property type="entry name" value="REGULATORY COMPONENTS OF SENSORY TRANSDUCTION SYSTEM"/>
    <property type="match status" value="1"/>
</dbReference>
<dbReference type="NCBIfam" id="TIGR00254">
    <property type="entry name" value="GGDEF"/>
    <property type="match status" value="1"/>
</dbReference>
<dbReference type="PANTHER" id="PTHR45138:SF9">
    <property type="entry name" value="DIGUANYLATE CYCLASE DGCM-RELATED"/>
    <property type="match status" value="1"/>
</dbReference>
<dbReference type="PROSITE" id="PS50887">
    <property type="entry name" value="GGDEF"/>
    <property type="match status" value="1"/>
</dbReference>
<dbReference type="Proteomes" id="UP000196027">
    <property type="component" value="Chromosome"/>
</dbReference>
<evidence type="ECO:0000313" key="6">
    <source>
        <dbReference type="Proteomes" id="UP000196027"/>
    </source>
</evidence>
<sequence length="233" mass="26530">MTTLFNKEDRILKQYRAIIETTEHEGHPLVHDLTALLSHYEELLSKFDRLTKVSDKQQISLHEMARVDGLTGLNNRKYLEDFLKFEWKRASDLDVPMAMIMVDIDYFKLYNDTYGHQAGDRCLKQVGEVLAQTVKRSSDFVARYGGEEFTIVLTDCRHHYAVDLAEKIQRAISTAEIRHAGSKVSEYVTLSMGIAVYQPGKGSSPSALLSAADEALYRAKESGRNRFHLGRID</sequence>
<accession>A0A1Y0IG44</accession>
<evidence type="ECO:0000256" key="3">
    <source>
        <dbReference type="ARBA" id="ARBA00034247"/>
    </source>
</evidence>
<dbReference type="SUPFAM" id="SSF55073">
    <property type="entry name" value="Nucleotide cyclase"/>
    <property type="match status" value="1"/>
</dbReference>
<dbReference type="Pfam" id="PF00990">
    <property type="entry name" value="GGDEF"/>
    <property type="match status" value="1"/>
</dbReference>
<evidence type="ECO:0000256" key="1">
    <source>
        <dbReference type="ARBA" id="ARBA00001946"/>
    </source>
</evidence>
<dbReference type="SMART" id="SM00267">
    <property type="entry name" value="GGDEF"/>
    <property type="match status" value="1"/>
</dbReference>
<keyword evidence="6" id="KW-1185">Reference proteome</keyword>
<dbReference type="InterPro" id="IPR043128">
    <property type="entry name" value="Rev_trsase/Diguanyl_cyclase"/>
</dbReference>
<dbReference type="FunFam" id="3.30.70.270:FF:000001">
    <property type="entry name" value="Diguanylate cyclase domain protein"/>
    <property type="match status" value="1"/>
</dbReference>
<dbReference type="GO" id="GO:0043709">
    <property type="term" value="P:cell adhesion involved in single-species biofilm formation"/>
    <property type="evidence" value="ECO:0007669"/>
    <property type="project" value="TreeGrafter"/>
</dbReference>
<evidence type="ECO:0000313" key="5">
    <source>
        <dbReference type="EMBL" id="ARU59220.1"/>
    </source>
</evidence>
<dbReference type="AlphaFoldDB" id="A0A1Y0IG44"/>
<feature type="domain" description="GGDEF" evidence="4">
    <location>
        <begin position="95"/>
        <end position="232"/>
    </location>
</feature>
<dbReference type="GO" id="GO:0052621">
    <property type="term" value="F:diguanylate cyclase activity"/>
    <property type="evidence" value="ECO:0007669"/>
    <property type="project" value="UniProtKB-EC"/>
</dbReference>
<dbReference type="InterPro" id="IPR000160">
    <property type="entry name" value="GGDEF_dom"/>
</dbReference>
<dbReference type="EC" id="2.7.7.65" evidence="2"/>
<dbReference type="OrthoDB" id="9812260at2"/>
<dbReference type="InterPro" id="IPR050469">
    <property type="entry name" value="Diguanylate_Cyclase"/>
</dbReference>
<dbReference type="GO" id="GO:0005886">
    <property type="term" value="C:plasma membrane"/>
    <property type="evidence" value="ECO:0007669"/>
    <property type="project" value="TreeGrafter"/>
</dbReference>
<dbReference type="KEGG" id="ome:OLMES_5236"/>
<dbReference type="RefSeq" id="WP_087463915.1">
    <property type="nucleotide sequence ID" value="NZ_CP021425.1"/>
</dbReference>
<organism evidence="5 6">
    <name type="scientific">Oleiphilus messinensis</name>
    <dbReference type="NCBI Taxonomy" id="141451"/>
    <lineage>
        <taxon>Bacteria</taxon>
        <taxon>Pseudomonadati</taxon>
        <taxon>Pseudomonadota</taxon>
        <taxon>Gammaproteobacteria</taxon>
        <taxon>Oceanospirillales</taxon>
        <taxon>Oleiphilaceae</taxon>
        <taxon>Oleiphilus</taxon>
    </lineage>
</organism>
<comment type="catalytic activity">
    <reaction evidence="3">
        <text>2 GTP = 3',3'-c-di-GMP + 2 diphosphate</text>
        <dbReference type="Rhea" id="RHEA:24898"/>
        <dbReference type="ChEBI" id="CHEBI:33019"/>
        <dbReference type="ChEBI" id="CHEBI:37565"/>
        <dbReference type="ChEBI" id="CHEBI:58805"/>
        <dbReference type="EC" id="2.7.7.65"/>
    </reaction>
</comment>
<gene>
    <name evidence="5" type="ORF">OLMES_5236</name>
</gene>
<dbReference type="InterPro" id="IPR029787">
    <property type="entry name" value="Nucleotide_cyclase"/>
</dbReference>
<reference evidence="5 6" key="1">
    <citation type="submission" date="2017-05" db="EMBL/GenBank/DDBJ databases">
        <title>Genomic insights into alkan degradation activity of Oleiphilus messinensis.</title>
        <authorList>
            <person name="Kozyavkin S.A."/>
            <person name="Slesarev A.I."/>
            <person name="Golyshin P.N."/>
            <person name="Korzhenkov A."/>
            <person name="Golyshina O.N."/>
            <person name="Toshchakov S.V."/>
        </authorList>
    </citation>
    <scope>NUCLEOTIDE SEQUENCE [LARGE SCALE GENOMIC DNA]</scope>
    <source>
        <strain evidence="5 6">ME102</strain>
    </source>
</reference>
<name>A0A1Y0IG44_9GAMM</name>
<dbReference type="GO" id="GO:1902201">
    <property type="term" value="P:negative regulation of bacterial-type flagellum-dependent cell motility"/>
    <property type="evidence" value="ECO:0007669"/>
    <property type="project" value="TreeGrafter"/>
</dbReference>
<evidence type="ECO:0000259" key="4">
    <source>
        <dbReference type="PROSITE" id="PS50887"/>
    </source>
</evidence>
<dbReference type="CDD" id="cd01949">
    <property type="entry name" value="GGDEF"/>
    <property type="match status" value="1"/>
</dbReference>
<dbReference type="EMBL" id="CP021425">
    <property type="protein sequence ID" value="ARU59220.1"/>
    <property type="molecule type" value="Genomic_DNA"/>
</dbReference>
<comment type="cofactor">
    <cofactor evidence="1">
        <name>Mg(2+)</name>
        <dbReference type="ChEBI" id="CHEBI:18420"/>
    </cofactor>
</comment>
<proteinExistence type="predicted"/>